<evidence type="ECO:0000313" key="2">
    <source>
        <dbReference type="EMBL" id="KXK62288.1"/>
    </source>
</evidence>
<evidence type="ECO:0000313" key="3">
    <source>
        <dbReference type="Proteomes" id="UP000070620"/>
    </source>
</evidence>
<dbReference type="AlphaFoldDB" id="A0A136PV00"/>
<protein>
    <recommendedName>
        <fullName evidence="1">Thioesterase domain-containing protein</fullName>
    </recommendedName>
</protein>
<accession>A0A136PV00</accession>
<keyword evidence="3" id="KW-1185">Reference proteome</keyword>
<proteinExistence type="predicted"/>
<comment type="caution">
    <text evidence="2">The sequence shown here is derived from an EMBL/GenBank/DDBJ whole genome shotgun (WGS) entry which is preliminary data.</text>
</comment>
<organism evidence="2 3">
    <name type="scientific">Micromonospora rosaria</name>
    <dbReference type="NCBI Taxonomy" id="47874"/>
    <lineage>
        <taxon>Bacteria</taxon>
        <taxon>Bacillati</taxon>
        <taxon>Actinomycetota</taxon>
        <taxon>Actinomycetes</taxon>
        <taxon>Micromonosporales</taxon>
        <taxon>Micromonosporaceae</taxon>
        <taxon>Micromonospora</taxon>
    </lineage>
</organism>
<gene>
    <name evidence="2" type="ORF">AWW66_09120</name>
</gene>
<dbReference type="Pfam" id="PF03061">
    <property type="entry name" value="4HBT"/>
    <property type="match status" value="1"/>
</dbReference>
<name>A0A136PV00_9ACTN</name>
<dbReference type="CDD" id="cd03443">
    <property type="entry name" value="PaaI_thioesterase"/>
    <property type="match status" value="1"/>
</dbReference>
<dbReference type="SUPFAM" id="SSF54637">
    <property type="entry name" value="Thioesterase/thiol ester dehydrase-isomerase"/>
    <property type="match status" value="1"/>
</dbReference>
<dbReference type="InterPro" id="IPR029069">
    <property type="entry name" value="HotDog_dom_sf"/>
</dbReference>
<feature type="domain" description="Thioesterase" evidence="1">
    <location>
        <begin position="48"/>
        <end position="121"/>
    </location>
</feature>
<dbReference type="EMBL" id="LRQV01000022">
    <property type="protein sequence ID" value="KXK62288.1"/>
    <property type="molecule type" value="Genomic_DNA"/>
</dbReference>
<dbReference type="OrthoDB" id="9805304at2"/>
<reference evidence="2 3" key="1">
    <citation type="submission" date="2016-01" db="EMBL/GenBank/DDBJ databases">
        <title>Whole genome sequence and analysis of Micromonospora rosaria DSM 803, which can produce antibacterial substance rosamicin.</title>
        <authorList>
            <person name="Yang H."/>
            <person name="He X."/>
            <person name="Zhu D."/>
        </authorList>
    </citation>
    <scope>NUCLEOTIDE SEQUENCE [LARGE SCALE GENOMIC DNA]</scope>
    <source>
        <strain evidence="2 3">DSM 803</strain>
    </source>
</reference>
<evidence type="ECO:0000259" key="1">
    <source>
        <dbReference type="Pfam" id="PF03061"/>
    </source>
</evidence>
<dbReference type="Proteomes" id="UP000070620">
    <property type="component" value="Unassembled WGS sequence"/>
</dbReference>
<dbReference type="Gene3D" id="3.10.129.10">
    <property type="entry name" value="Hotdog Thioesterase"/>
    <property type="match status" value="1"/>
</dbReference>
<dbReference type="InterPro" id="IPR006683">
    <property type="entry name" value="Thioestr_dom"/>
</dbReference>
<sequence>MSMDQARAWLAEVLPDTDARLRVESVDGNRVVCAAGPDGLERRRDGPLSGPAMFWAADLAGFVAVNVLLGPTPSMVLATSSISFLEPAEPGVLRVAAEVVKIASRSAVVDARVTDHRGHLVAMATLHFALPSRAGRVALAAQAGAAT</sequence>